<dbReference type="SMART" id="SM00848">
    <property type="entry name" value="Inhibitor_I29"/>
    <property type="match status" value="1"/>
</dbReference>
<evidence type="ECO:0000256" key="3">
    <source>
        <dbReference type="ARBA" id="ARBA00022801"/>
    </source>
</evidence>
<evidence type="ECO:0000256" key="6">
    <source>
        <dbReference type="SAM" id="SignalP"/>
    </source>
</evidence>
<sequence length="354" mass="39730">MSTPITFTFTTTLSLVIISVSLLSSSLGSVTATETQRNETEVRLMYEQWLVENGKNYINDLGEKERRFKIFSDNLKFIDEHNSVPNRSYEVGLTRFADLTKEKFRGMYLGSKIEMTRGSVVGERYLYNEGDDLPDHVDWREKGAVGPWLGVLCDRSGGKYKPDHNRRTVISVGARTHCCDRYFNYGCNGGFMNMAFKYIKEKGGIETDKYYPYTAMDRSRCKSNKNKNTRVGTIDGYEDVPRGDEMSLKKAVSHQPVSAAISHQPVSAAIYADGAAFRHYKGGVFNVACGIGMTQAVIVVGYGSSQGKDYWIIRNSWGINWGEGGYMKLQRNVKDPLGKCGLTMMPSYPTKLAV</sequence>
<keyword evidence="3" id="KW-0378">Hydrolase</keyword>
<feature type="chain" id="PRO_5045475453" evidence="6">
    <location>
        <begin position="29"/>
        <end position="354"/>
    </location>
</feature>
<keyword evidence="5" id="KW-1015">Disulfide bond</keyword>
<proteinExistence type="inferred from homology"/>
<name>A0ABQ7BM42_BRACR</name>
<dbReference type="InterPro" id="IPR025661">
    <property type="entry name" value="Pept_asp_AS"/>
</dbReference>
<evidence type="ECO:0000256" key="5">
    <source>
        <dbReference type="ARBA" id="ARBA00023157"/>
    </source>
</evidence>
<dbReference type="InterPro" id="IPR013128">
    <property type="entry name" value="Peptidase_C1A"/>
</dbReference>
<dbReference type="Proteomes" id="UP000266723">
    <property type="component" value="Unassembled WGS sequence"/>
</dbReference>
<dbReference type="InterPro" id="IPR013201">
    <property type="entry name" value="Prot_inhib_I29"/>
</dbReference>
<evidence type="ECO:0000256" key="4">
    <source>
        <dbReference type="ARBA" id="ARBA00022807"/>
    </source>
</evidence>
<accession>A0ABQ7BM42</accession>
<dbReference type="SUPFAM" id="SSF54001">
    <property type="entry name" value="Cysteine proteinases"/>
    <property type="match status" value="1"/>
</dbReference>
<comment type="caution">
    <text evidence="9">The sequence shown here is derived from an EMBL/GenBank/DDBJ whole genome shotgun (WGS) entry which is preliminary data.</text>
</comment>
<dbReference type="Pfam" id="PF08246">
    <property type="entry name" value="Inhibitor_I29"/>
    <property type="match status" value="1"/>
</dbReference>
<evidence type="ECO:0000313" key="10">
    <source>
        <dbReference type="Proteomes" id="UP000266723"/>
    </source>
</evidence>
<evidence type="ECO:0000313" key="9">
    <source>
        <dbReference type="EMBL" id="KAF3533417.1"/>
    </source>
</evidence>
<keyword evidence="6" id="KW-0732">Signal</keyword>
<feature type="domain" description="Cathepsin propeptide inhibitor" evidence="8">
    <location>
        <begin position="46"/>
        <end position="104"/>
    </location>
</feature>
<dbReference type="InterPro" id="IPR038765">
    <property type="entry name" value="Papain-like_cys_pep_sf"/>
</dbReference>
<keyword evidence="4" id="KW-0788">Thiol protease</keyword>
<dbReference type="SMART" id="SM00645">
    <property type="entry name" value="Pept_C1"/>
    <property type="match status" value="1"/>
</dbReference>
<dbReference type="CDD" id="cd02248">
    <property type="entry name" value="Peptidase_C1A"/>
    <property type="match status" value="1"/>
</dbReference>
<evidence type="ECO:0000259" key="7">
    <source>
        <dbReference type="SMART" id="SM00645"/>
    </source>
</evidence>
<keyword evidence="2" id="KW-0645">Protease</keyword>
<keyword evidence="10" id="KW-1185">Reference proteome</keyword>
<dbReference type="Gene3D" id="3.90.70.10">
    <property type="entry name" value="Cysteine proteinases"/>
    <property type="match status" value="2"/>
</dbReference>
<gene>
    <name evidence="9" type="ORF">DY000_02042380</name>
</gene>
<comment type="similarity">
    <text evidence="1">Belongs to the peptidase C1 family.</text>
</comment>
<dbReference type="PROSITE" id="PS00640">
    <property type="entry name" value="THIOL_PROTEASE_ASN"/>
    <property type="match status" value="1"/>
</dbReference>
<reference evidence="9 10" key="1">
    <citation type="journal article" date="2020" name="BMC Genomics">
        <title>Intraspecific diversification of the crop wild relative Brassica cretica Lam. using demographic model selection.</title>
        <authorList>
            <person name="Kioukis A."/>
            <person name="Michalopoulou V.A."/>
            <person name="Briers L."/>
            <person name="Pirintsos S."/>
            <person name="Studholme D.J."/>
            <person name="Pavlidis P."/>
            <person name="Sarris P.F."/>
        </authorList>
    </citation>
    <scope>NUCLEOTIDE SEQUENCE [LARGE SCALE GENOMIC DNA]</scope>
    <source>
        <strain evidence="10">cv. PFS-1207/04</strain>
    </source>
</reference>
<dbReference type="InterPro" id="IPR000668">
    <property type="entry name" value="Peptidase_C1A_C"/>
</dbReference>
<dbReference type="PANTHER" id="PTHR12411">
    <property type="entry name" value="CYSTEINE PROTEASE FAMILY C1-RELATED"/>
    <property type="match status" value="1"/>
</dbReference>
<dbReference type="EMBL" id="QGKV02001507">
    <property type="protein sequence ID" value="KAF3533417.1"/>
    <property type="molecule type" value="Genomic_DNA"/>
</dbReference>
<feature type="signal peptide" evidence="6">
    <location>
        <begin position="1"/>
        <end position="28"/>
    </location>
</feature>
<evidence type="ECO:0000256" key="2">
    <source>
        <dbReference type="ARBA" id="ARBA00022670"/>
    </source>
</evidence>
<dbReference type="Pfam" id="PF00112">
    <property type="entry name" value="Peptidase_C1"/>
    <property type="match status" value="1"/>
</dbReference>
<feature type="domain" description="Peptidase C1A papain C-terminal" evidence="7">
    <location>
        <begin position="133"/>
        <end position="350"/>
    </location>
</feature>
<evidence type="ECO:0000256" key="1">
    <source>
        <dbReference type="ARBA" id="ARBA00008455"/>
    </source>
</evidence>
<protein>
    <submittedName>
        <fullName evidence="9">Uncharacterized protein</fullName>
    </submittedName>
</protein>
<organism evidence="9 10">
    <name type="scientific">Brassica cretica</name>
    <name type="common">Mustard</name>
    <dbReference type="NCBI Taxonomy" id="69181"/>
    <lineage>
        <taxon>Eukaryota</taxon>
        <taxon>Viridiplantae</taxon>
        <taxon>Streptophyta</taxon>
        <taxon>Embryophyta</taxon>
        <taxon>Tracheophyta</taxon>
        <taxon>Spermatophyta</taxon>
        <taxon>Magnoliopsida</taxon>
        <taxon>eudicotyledons</taxon>
        <taxon>Gunneridae</taxon>
        <taxon>Pentapetalae</taxon>
        <taxon>rosids</taxon>
        <taxon>malvids</taxon>
        <taxon>Brassicales</taxon>
        <taxon>Brassicaceae</taxon>
        <taxon>Brassiceae</taxon>
        <taxon>Brassica</taxon>
    </lineage>
</organism>
<evidence type="ECO:0000259" key="8">
    <source>
        <dbReference type="SMART" id="SM00848"/>
    </source>
</evidence>
<dbReference type="InterPro" id="IPR039417">
    <property type="entry name" value="Peptidase_C1A_papain-like"/>
</dbReference>